<protein>
    <submittedName>
        <fullName evidence="1">Uncharacterized protein</fullName>
    </submittedName>
</protein>
<proteinExistence type="predicted"/>
<dbReference type="AlphaFoldDB" id="A0A6C0DY95"/>
<organism evidence="1">
    <name type="scientific">viral metagenome</name>
    <dbReference type="NCBI Taxonomy" id="1070528"/>
    <lineage>
        <taxon>unclassified sequences</taxon>
        <taxon>metagenomes</taxon>
        <taxon>organismal metagenomes</taxon>
    </lineage>
</organism>
<accession>A0A6C0DY95</accession>
<dbReference type="EMBL" id="MN739696">
    <property type="protein sequence ID" value="QHT21734.1"/>
    <property type="molecule type" value="Genomic_DNA"/>
</dbReference>
<reference evidence="1" key="1">
    <citation type="journal article" date="2020" name="Nature">
        <title>Giant virus diversity and host interactions through global metagenomics.</title>
        <authorList>
            <person name="Schulz F."/>
            <person name="Roux S."/>
            <person name="Paez-Espino D."/>
            <person name="Jungbluth S."/>
            <person name="Walsh D.A."/>
            <person name="Denef V.J."/>
            <person name="McMahon K.D."/>
            <person name="Konstantinidis K.T."/>
            <person name="Eloe-Fadrosh E.A."/>
            <person name="Kyrpides N.C."/>
            <person name="Woyke T."/>
        </authorList>
    </citation>
    <scope>NUCLEOTIDE SEQUENCE</scope>
    <source>
        <strain evidence="1">GVMAG-M-3300023179-103</strain>
    </source>
</reference>
<sequence>MISPIFSPVVSPVSPLIVTPNNVIYNNNIVSPIVPVVRPVVQVPIYRPLINVPYIRPYFYTSSGIDENPIAVNDVVVEARHKYLDKWLYEFSETLQLLKIENGRVVVISYEESKTNDISKDSRRDLEQKSDYIGDEILTLSKCKKILSLFCHKNNFKFYDIPHESRYVKKALNKYIVGKLRESHKK</sequence>
<name>A0A6C0DY95_9ZZZZ</name>
<evidence type="ECO:0000313" key="1">
    <source>
        <dbReference type="EMBL" id="QHT21734.1"/>
    </source>
</evidence>